<dbReference type="HOGENOM" id="CLU_076837_0_1_6"/>
<organism evidence="2 3">
    <name type="scientific">Cardiobacterium valvarum F0432</name>
    <dbReference type="NCBI Taxonomy" id="797473"/>
    <lineage>
        <taxon>Bacteria</taxon>
        <taxon>Pseudomonadati</taxon>
        <taxon>Pseudomonadota</taxon>
        <taxon>Gammaproteobacteria</taxon>
        <taxon>Cardiobacteriales</taxon>
        <taxon>Cardiobacteriaceae</taxon>
        <taxon>Cardiobacterium</taxon>
    </lineage>
</organism>
<dbReference type="Proteomes" id="UP000004750">
    <property type="component" value="Unassembled WGS sequence"/>
</dbReference>
<dbReference type="SUPFAM" id="SSF53955">
    <property type="entry name" value="Lysozyme-like"/>
    <property type="match status" value="1"/>
</dbReference>
<dbReference type="AlphaFoldDB" id="G9ZDC6"/>
<dbReference type="InterPro" id="IPR023346">
    <property type="entry name" value="Lysozyme-like_dom_sf"/>
</dbReference>
<sequence length="193" mass="20801">MFEFLGCPVAVEPAHMQAVVAVESAGNPFAVGVVGHYLNRQPRNATEALALVQELRSRGINYSVGIAQVNKVNFAAYGLTDANLFDRCANLNAGSRILAACYAQHAAWDRAYSCYYSGNPRTGFSHGYVAKVQRHFNNGTVINVASARTDANTPIQIFPRTIPAKKSGQGGSKTIAKKQSLLARRLSSSLARK</sequence>
<feature type="domain" description="Transglycosylase SLT" evidence="1">
    <location>
        <begin position="10"/>
        <end position="126"/>
    </location>
</feature>
<dbReference type="EMBL" id="AGCM01000039">
    <property type="protein sequence ID" value="EHM55404.1"/>
    <property type="molecule type" value="Genomic_DNA"/>
</dbReference>
<protein>
    <submittedName>
        <fullName evidence="2">Transglycosylase SLT domain protein</fullName>
    </submittedName>
</protein>
<evidence type="ECO:0000259" key="1">
    <source>
        <dbReference type="Pfam" id="PF01464"/>
    </source>
</evidence>
<dbReference type="STRING" id="797473.HMPREF9080_00760"/>
<evidence type="ECO:0000313" key="3">
    <source>
        <dbReference type="Proteomes" id="UP000004750"/>
    </source>
</evidence>
<accession>G9ZDC6</accession>
<dbReference type="Pfam" id="PF01464">
    <property type="entry name" value="SLT"/>
    <property type="match status" value="1"/>
</dbReference>
<proteinExistence type="predicted"/>
<dbReference type="RefSeq" id="WP_006984779.1">
    <property type="nucleotide sequence ID" value="NZ_JH417904.1"/>
</dbReference>
<dbReference type="CDD" id="cd16892">
    <property type="entry name" value="LT_VirB1-like"/>
    <property type="match status" value="1"/>
</dbReference>
<gene>
    <name evidence="2" type="ORF">HMPREF9080_00760</name>
</gene>
<evidence type="ECO:0000313" key="2">
    <source>
        <dbReference type="EMBL" id="EHM55404.1"/>
    </source>
</evidence>
<reference evidence="2 3" key="1">
    <citation type="submission" date="2011-08" db="EMBL/GenBank/DDBJ databases">
        <authorList>
            <person name="Weinstock G."/>
            <person name="Sodergren E."/>
            <person name="Clifton S."/>
            <person name="Fulton L."/>
            <person name="Fulton B."/>
            <person name="Courtney L."/>
            <person name="Fronick C."/>
            <person name="Harrison M."/>
            <person name="Strong C."/>
            <person name="Farmer C."/>
            <person name="Delahaunty K."/>
            <person name="Markovic C."/>
            <person name="Hall O."/>
            <person name="Minx P."/>
            <person name="Tomlinson C."/>
            <person name="Mitreva M."/>
            <person name="Hou S."/>
            <person name="Chen J."/>
            <person name="Wollam A."/>
            <person name="Pepin K.H."/>
            <person name="Johnson M."/>
            <person name="Bhonagiri V."/>
            <person name="Zhang X."/>
            <person name="Suruliraj S."/>
            <person name="Warren W."/>
            <person name="Chinwalla A."/>
            <person name="Mardis E.R."/>
            <person name="Wilson R.K."/>
        </authorList>
    </citation>
    <scope>NUCLEOTIDE SEQUENCE [LARGE SCALE GENOMIC DNA]</scope>
    <source>
        <strain evidence="2 3">F0432</strain>
    </source>
</reference>
<comment type="caution">
    <text evidence="2">The sequence shown here is derived from an EMBL/GenBank/DDBJ whole genome shotgun (WGS) entry which is preliminary data.</text>
</comment>
<dbReference type="InterPro" id="IPR008258">
    <property type="entry name" value="Transglycosylase_SLT_dom_1"/>
</dbReference>
<dbReference type="Gene3D" id="1.10.530.10">
    <property type="match status" value="1"/>
</dbReference>
<name>G9ZDC6_9GAMM</name>